<dbReference type="AlphaFoldDB" id="A0A0A9B2T0"/>
<accession>A0A0A9B2T0</accession>
<reference evidence="1" key="1">
    <citation type="submission" date="2014-09" db="EMBL/GenBank/DDBJ databases">
        <authorList>
            <person name="Magalhaes I.L.F."/>
            <person name="Oliveira U."/>
            <person name="Santos F.R."/>
            <person name="Vidigal T.H.D.A."/>
            <person name="Brescovit A.D."/>
            <person name="Santos A.J."/>
        </authorList>
    </citation>
    <scope>NUCLEOTIDE SEQUENCE</scope>
    <source>
        <tissue evidence="1">Shoot tissue taken approximately 20 cm above the soil surface</tissue>
    </source>
</reference>
<name>A0A0A9B2T0_ARUDO</name>
<dbReference type="EMBL" id="GBRH01239571">
    <property type="protein sequence ID" value="JAD58324.1"/>
    <property type="molecule type" value="Transcribed_RNA"/>
</dbReference>
<organism evidence="1">
    <name type="scientific">Arundo donax</name>
    <name type="common">Giant reed</name>
    <name type="synonym">Donax arundinaceus</name>
    <dbReference type="NCBI Taxonomy" id="35708"/>
    <lineage>
        <taxon>Eukaryota</taxon>
        <taxon>Viridiplantae</taxon>
        <taxon>Streptophyta</taxon>
        <taxon>Embryophyta</taxon>
        <taxon>Tracheophyta</taxon>
        <taxon>Spermatophyta</taxon>
        <taxon>Magnoliopsida</taxon>
        <taxon>Liliopsida</taxon>
        <taxon>Poales</taxon>
        <taxon>Poaceae</taxon>
        <taxon>PACMAD clade</taxon>
        <taxon>Arundinoideae</taxon>
        <taxon>Arundineae</taxon>
        <taxon>Arundo</taxon>
    </lineage>
</organism>
<reference evidence="1" key="2">
    <citation type="journal article" date="2015" name="Data Brief">
        <title>Shoot transcriptome of the giant reed, Arundo donax.</title>
        <authorList>
            <person name="Barrero R.A."/>
            <person name="Guerrero F.D."/>
            <person name="Moolhuijzen P."/>
            <person name="Goolsby J.A."/>
            <person name="Tidwell J."/>
            <person name="Bellgard S.E."/>
            <person name="Bellgard M.I."/>
        </authorList>
    </citation>
    <scope>NUCLEOTIDE SEQUENCE</scope>
    <source>
        <tissue evidence="1">Shoot tissue taken approximately 20 cm above the soil surface</tissue>
    </source>
</reference>
<proteinExistence type="predicted"/>
<protein>
    <submittedName>
        <fullName evidence="1">Uncharacterized protein</fullName>
    </submittedName>
</protein>
<evidence type="ECO:0000313" key="1">
    <source>
        <dbReference type="EMBL" id="JAD58324.1"/>
    </source>
</evidence>
<sequence length="16" mass="1722">MTSLSSGHLFKSKLSV</sequence>